<comment type="catalytic activity">
    <reaction evidence="5 6">
        <text>Exonucleolytic cleavage in either 5'- to 3'- or 3'- to 5'-direction to yield nucleoside 5'-phosphates.</text>
        <dbReference type="EC" id="3.1.11.6"/>
    </reaction>
</comment>
<comment type="similarity">
    <text evidence="5 6">Belongs to the XseA family.</text>
</comment>
<dbReference type="PANTHER" id="PTHR30008:SF0">
    <property type="entry name" value="EXODEOXYRIBONUCLEASE 7 LARGE SUBUNIT"/>
    <property type="match status" value="1"/>
</dbReference>
<evidence type="ECO:0000256" key="1">
    <source>
        <dbReference type="ARBA" id="ARBA00022490"/>
    </source>
</evidence>
<dbReference type="InterPro" id="IPR025824">
    <property type="entry name" value="OB-fold_nuc-bd_dom"/>
</dbReference>
<evidence type="ECO:0000256" key="3">
    <source>
        <dbReference type="ARBA" id="ARBA00022801"/>
    </source>
</evidence>
<name>A0A937J614_9GAMM</name>
<feature type="domain" description="Exonuclease VII large subunit C-terminal" evidence="7">
    <location>
        <begin position="128"/>
        <end position="445"/>
    </location>
</feature>
<comment type="subcellular location">
    <subcellularLocation>
        <location evidence="5 6">Cytoplasm</location>
    </subcellularLocation>
</comment>
<dbReference type="HAMAP" id="MF_00378">
    <property type="entry name" value="Exonuc_7_L"/>
    <property type="match status" value="1"/>
</dbReference>
<dbReference type="InterPro" id="IPR020579">
    <property type="entry name" value="Exonuc_VII_lsu_C"/>
</dbReference>
<reference evidence="9" key="1">
    <citation type="submission" date="2020-10" db="EMBL/GenBank/DDBJ databases">
        <title>Microbiome of the Black Sea water column analyzed by genome centric metagenomics.</title>
        <authorList>
            <person name="Cabello-Yeves P.J."/>
            <person name="Callieri C."/>
            <person name="Picazo A."/>
            <person name="Mehrshad M."/>
            <person name="Haro-Moreno J.M."/>
            <person name="Roda-Garcia J."/>
            <person name="Dzembekova N."/>
            <person name="Slabakova V."/>
            <person name="Slabakova N."/>
            <person name="Moncheva S."/>
            <person name="Rodriguez-Valera F."/>
        </authorList>
    </citation>
    <scope>NUCLEOTIDE SEQUENCE</scope>
    <source>
        <strain evidence="9">BS30m-G43</strain>
    </source>
</reference>
<evidence type="ECO:0000256" key="5">
    <source>
        <dbReference type="HAMAP-Rule" id="MF_00378"/>
    </source>
</evidence>
<dbReference type="GO" id="GO:0005737">
    <property type="term" value="C:cytoplasm"/>
    <property type="evidence" value="ECO:0007669"/>
    <property type="project" value="UniProtKB-SubCell"/>
</dbReference>
<dbReference type="GO" id="GO:0003676">
    <property type="term" value="F:nucleic acid binding"/>
    <property type="evidence" value="ECO:0007669"/>
    <property type="project" value="InterPro"/>
</dbReference>
<keyword evidence="3 5" id="KW-0378">Hydrolase</keyword>
<evidence type="ECO:0000256" key="6">
    <source>
        <dbReference type="RuleBase" id="RU004355"/>
    </source>
</evidence>
<dbReference type="EMBL" id="JADHSG010000001">
    <property type="protein sequence ID" value="MBL6902582.1"/>
    <property type="molecule type" value="Genomic_DNA"/>
</dbReference>
<evidence type="ECO:0000259" key="7">
    <source>
        <dbReference type="Pfam" id="PF02601"/>
    </source>
</evidence>
<evidence type="ECO:0000313" key="10">
    <source>
        <dbReference type="Proteomes" id="UP000705230"/>
    </source>
</evidence>
<keyword evidence="2 5" id="KW-0540">Nuclease</keyword>
<sequence length="454" mass="50442">MNDILDQNKEIISVGELNRSAKAILENNFSSVSVLGEISNLAQPSSGHIYFTLKDAEGSIRCAMFKNQKMRMNFTPKDGDQCVLKGQVSLYAARGDYQLIVRQMQPAGVGNLMQQFEELKQKLDKEGLFNPVKKKDIPFPAKHIGVITSESTAALQDVISTIKRRAPSSQVTLSPAMVQGDTAPQVIIKALDLILLYNDTASSPIDTVLIVRGGGSIEDLWAFNNEDLAREIYDFPLPIISGVGHEIDFTIADFVADMRAPTPTAAAELITEFQFQLNDRLHEIELGLINGFADILQINRQKLDLLESNLKSPQVILNEQKQKLDNIELRLKQSLEKKFLHSNQSLALLSQSLTEKNPFKIIKELLKDIDLLSKNMIKSFSYVVQNKLNSLEKMSSNLHAFSPLAVLDRGYAIVQNSSGQAIKNSQEINKGEIVTTRLSSGSFESEIASIKHDK</sequence>
<comment type="caution">
    <text evidence="9">The sequence shown here is derived from an EMBL/GenBank/DDBJ whole genome shotgun (WGS) entry which is preliminary data.</text>
</comment>
<organism evidence="9 10">
    <name type="scientific">SAR86 cluster bacterium</name>
    <dbReference type="NCBI Taxonomy" id="2030880"/>
    <lineage>
        <taxon>Bacteria</taxon>
        <taxon>Pseudomonadati</taxon>
        <taxon>Pseudomonadota</taxon>
        <taxon>Gammaproteobacteria</taxon>
        <taxon>SAR86 cluster</taxon>
    </lineage>
</organism>
<evidence type="ECO:0000259" key="8">
    <source>
        <dbReference type="Pfam" id="PF13742"/>
    </source>
</evidence>
<dbReference type="InterPro" id="IPR003753">
    <property type="entry name" value="Exonuc_VII_L"/>
</dbReference>
<dbReference type="Proteomes" id="UP000705230">
    <property type="component" value="Unassembled WGS sequence"/>
</dbReference>
<evidence type="ECO:0000313" key="9">
    <source>
        <dbReference type="EMBL" id="MBL6902582.1"/>
    </source>
</evidence>
<dbReference type="EC" id="3.1.11.6" evidence="5"/>
<dbReference type="GO" id="GO:0009318">
    <property type="term" value="C:exodeoxyribonuclease VII complex"/>
    <property type="evidence" value="ECO:0007669"/>
    <property type="project" value="UniProtKB-UniRule"/>
</dbReference>
<comment type="function">
    <text evidence="5">Bidirectionally degrades single-stranded DNA into large acid-insoluble oligonucleotides, which are then degraded further into small acid-soluble oligonucleotides.</text>
</comment>
<comment type="subunit">
    <text evidence="5">Heterooligomer composed of large and small subunits.</text>
</comment>
<evidence type="ECO:0000256" key="2">
    <source>
        <dbReference type="ARBA" id="ARBA00022722"/>
    </source>
</evidence>
<dbReference type="AlphaFoldDB" id="A0A937J614"/>
<dbReference type="CDD" id="cd04489">
    <property type="entry name" value="ExoVII_LU_OBF"/>
    <property type="match status" value="1"/>
</dbReference>
<keyword evidence="4 5" id="KW-0269">Exonuclease</keyword>
<evidence type="ECO:0000256" key="4">
    <source>
        <dbReference type="ARBA" id="ARBA00022839"/>
    </source>
</evidence>
<proteinExistence type="inferred from homology"/>
<feature type="domain" description="OB-fold nucleic acid binding" evidence="8">
    <location>
        <begin position="12"/>
        <end position="105"/>
    </location>
</feature>
<dbReference type="Pfam" id="PF02601">
    <property type="entry name" value="Exonuc_VII_L"/>
    <property type="match status" value="1"/>
</dbReference>
<accession>A0A937J614</accession>
<gene>
    <name evidence="5" type="primary">xseA</name>
    <name evidence="9" type="ORF">ISR29_00040</name>
</gene>
<dbReference type="GO" id="GO:0006308">
    <property type="term" value="P:DNA catabolic process"/>
    <property type="evidence" value="ECO:0007669"/>
    <property type="project" value="UniProtKB-UniRule"/>
</dbReference>
<dbReference type="Pfam" id="PF13742">
    <property type="entry name" value="tRNA_anti_2"/>
    <property type="match status" value="1"/>
</dbReference>
<dbReference type="PANTHER" id="PTHR30008">
    <property type="entry name" value="EXODEOXYRIBONUCLEASE 7 LARGE SUBUNIT"/>
    <property type="match status" value="1"/>
</dbReference>
<protein>
    <recommendedName>
        <fullName evidence="5">Exodeoxyribonuclease 7 large subunit</fullName>
        <ecNumber evidence="5">3.1.11.6</ecNumber>
    </recommendedName>
    <alternativeName>
        <fullName evidence="5">Exodeoxyribonuclease VII large subunit</fullName>
        <shortName evidence="5">Exonuclease VII large subunit</shortName>
    </alternativeName>
</protein>
<dbReference type="NCBIfam" id="TIGR00237">
    <property type="entry name" value="xseA"/>
    <property type="match status" value="1"/>
</dbReference>
<keyword evidence="1 5" id="KW-0963">Cytoplasm</keyword>
<dbReference type="GO" id="GO:0008855">
    <property type="term" value="F:exodeoxyribonuclease VII activity"/>
    <property type="evidence" value="ECO:0007669"/>
    <property type="project" value="UniProtKB-UniRule"/>
</dbReference>